<proteinExistence type="predicted"/>
<accession>A0A9D1VRI6</accession>
<dbReference type="SUPFAM" id="SSF50969">
    <property type="entry name" value="YVTN repeat-like/Quinoprotein amine dehydrogenase"/>
    <property type="match status" value="1"/>
</dbReference>
<name>A0A9D1VRI6_9BACT</name>
<reference evidence="3" key="1">
    <citation type="journal article" date="2021" name="PeerJ">
        <title>Extensive microbial diversity within the chicken gut microbiome revealed by metagenomics and culture.</title>
        <authorList>
            <person name="Gilroy R."/>
            <person name="Ravi A."/>
            <person name="Getino M."/>
            <person name="Pursley I."/>
            <person name="Horton D.L."/>
            <person name="Alikhan N.F."/>
            <person name="Baker D."/>
            <person name="Gharbi K."/>
            <person name="Hall N."/>
            <person name="Watson M."/>
            <person name="Adriaenssens E.M."/>
            <person name="Foster-Nyarko E."/>
            <person name="Jarju S."/>
            <person name="Secka A."/>
            <person name="Antonio M."/>
            <person name="Oren A."/>
            <person name="Chaudhuri R.R."/>
            <person name="La Ragione R."/>
            <person name="Hildebrand F."/>
            <person name="Pallen M.J."/>
        </authorList>
    </citation>
    <scope>NUCLEOTIDE SEQUENCE</scope>
    <source>
        <strain evidence="3">ChiHjej12B11-16260</strain>
    </source>
</reference>
<evidence type="ECO:0000313" key="4">
    <source>
        <dbReference type="Proteomes" id="UP000824246"/>
    </source>
</evidence>
<dbReference type="InterPro" id="IPR003961">
    <property type="entry name" value="FN3_dom"/>
</dbReference>
<dbReference type="NCBIfam" id="TIGR04183">
    <property type="entry name" value="Por_Secre_tail"/>
    <property type="match status" value="1"/>
</dbReference>
<dbReference type="AlphaFoldDB" id="A0A9D1VRI6"/>
<feature type="signal peptide" evidence="1">
    <location>
        <begin position="1"/>
        <end position="31"/>
    </location>
</feature>
<organism evidence="3 4">
    <name type="scientific">Candidatus Barnesiella excrementipullorum</name>
    <dbReference type="NCBI Taxonomy" id="2838479"/>
    <lineage>
        <taxon>Bacteria</taxon>
        <taxon>Pseudomonadati</taxon>
        <taxon>Bacteroidota</taxon>
        <taxon>Bacteroidia</taxon>
        <taxon>Bacteroidales</taxon>
        <taxon>Barnesiellaceae</taxon>
        <taxon>Barnesiella</taxon>
    </lineage>
</organism>
<dbReference type="Gene3D" id="2.60.120.200">
    <property type="match status" value="1"/>
</dbReference>
<sequence length="1059" mass="117053">MKRFLSVSVSTLCRMLAVIVLLSTANPFAFADSKESLLQKRKMYLEQRYAGKTSAIEKIMGARGEKRVAAKKAANKKTSPMLSASAAGSDVLYGFLMSDETEDYLPGLVTISLDGNATTSLMQESFLNISAGTCVLNDVYLQTYSGYTMAPDGFYSKNIETGEEQLITTYDSNDPLFFDMTYDENAGVIYAIGSSLTDELTSLYSISYTTGEYEKIMDLDYNLFTVAAASDGYLYSINDLGELFRISVEYQSCDYVEWTGYFPAYLQSMTYNPNDGLLYWGLFTEEGTSSLLTVETEYGMTEVVSETLGNNAEIGALFFRSDPTLLLVPAASSNLNVFIGSNGQRTATISWKNPTTSLDGNPLTSIDRIEVSRNGIVVHEISNPTVGANETWDDTDIPQGMTTYSIVAINEYGNGDAAESIPIYIGRDVPSTVNDLVLAKTGEGYELNLTWTAPLTGKHNGWFDNSTLRYNVIRYPDASVVAENLTECSYTDATITETNGYSYGVVAINDDGASDTLRSNVVIVGPALEVPYSCTFNTEAERNMWIIEDANGDNCTWYYDHNWGGVDSYFMHYYYNEDCVTAADDWFFSAPIHLEAGKLYMLSYDVRMISTLGQEKFRVALCSGTSHEYEVQEIDNRTDFQCDNIFTNASTSFTPETTGDYSLGFQVYSDANQYFIHITNISVKETNEVDMVCNSLKGMEVAVKDVETTYEVTVTNNGAAPIEAFTVNVADVDGTVYGSVNVEYNLGINASLIVPVKCTITSNTDTQLVGQVVADGDAVSDNNTTASLEVEVLQDAEYNMVKIGHNTGSVCAYVPFDLSAYYSVTQMLFNPNILGFASTSIERIGYNYGLTWGDTYAKNIKLKIYMANIEEVGSLSGWLDPEIFTLVYDGEFSLDEDNNALMLTLDTPFNYEGNELAVMTETEGGGEEYFYNCFNSSTEDISDENFYSMSWSEDEYTFDPTVQGMETRIYPNFTFILNNDNGAVNGVNASSYKVYTMADKYISIVGEYDKAALYSIDGMLIQEANGENTIGVANCKQGIYLLQVRCGESVKTHKIVVRH</sequence>
<gene>
    <name evidence="3" type="ORF">H9982_03520</name>
</gene>
<dbReference type="InterPro" id="IPR036116">
    <property type="entry name" value="FN3_sf"/>
</dbReference>
<dbReference type="Gene3D" id="2.60.40.10">
    <property type="entry name" value="Immunoglobulins"/>
    <property type="match status" value="1"/>
</dbReference>
<dbReference type="NCBIfam" id="NF038128">
    <property type="entry name" value="choice_anch_J"/>
    <property type="match status" value="1"/>
</dbReference>
<dbReference type="InterPro" id="IPR026444">
    <property type="entry name" value="Secre_tail"/>
</dbReference>
<dbReference type="PROSITE" id="PS50853">
    <property type="entry name" value="FN3"/>
    <property type="match status" value="1"/>
</dbReference>
<evidence type="ECO:0000313" key="3">
    <source>
        <dbReference type="EMBL" id="HIX45270.1"/>
    </source>
</evidence>
<dbReference type="Proteomes" id="UP000824246">
    <property type="component" value="Unassembled WGS sequence"/>
</dbReference>
<dbReference type="SUPFAM" id="SSF49265">
    <property type="entry name" value="Fibronectin type III"/>
    <property type="match status" value="1"/>
</dbReference>
<feature type="chain" id="PRO_5038497936" evidence="1">
    <location>
        <begin position="32"/>
        <end position="1059"/>
    </location>
</feature>
<comment type="caution">
    <text evidence="3">The sequence shown here is derived from an EMBL/GenBank/DDBJ whole genome shotgun (WGS) entry which is preliminary data.</text>
</comment>
<evidence type="ECO:0000256" key="1">
    <source>
        <dbReference type="SAM" id="SignalP"/>
    </source>
</evidence>
<feature type="domain" description="Fibronectin type-III" evidence="2">
    <location>
        <begin position="429"/>
        <end position="527"/>
    </location>
</feature>
<protein>
    <submittedName>
        <fullName evidence="3">T9SS type A sorting domain-containing protein</fullName>
    </submittedName>
</protein>
<reference evidence="3" key="2">
    <citation type="submission" date="2021-04" db="EMBL/GenBank/DDBJ databases">
        <authorList>
            <person name="Gilroy R."/>
        </authorList>
    </citation>
    <scope>NUCLEOTIDE SEQUENCE</scope>
    <source>
        <strain evidence="3">ChiHjej12B11-16260</strain>
    </source>
</reference>
<dbReference type="InterPro" id="IPR013783">
    <property type="entry name" value="Ig-like_fold"/>
</dbReference>
<evidence type="ECO:0000259" key="2">
    <source>
        <dbReference type="PROSITE" id="PS50853"/>
    </source>
</evidence>
<keyword evidence="1" id="KW-0732">Signal</keyword>
<dbReference type="InterPro" id="IPR011044">
    <property type="entry name" value="Quino_amine_DH_bsu"/>
</dbReference>
<dbReference type="EMBL" id="DXFB01000094">
    <property type="protein sequence ID" value="HIX45270.1"/>
    <property type="molecule type" value="Genomic_DNA"/>
</dbReference>